<evidence type="ECO:0000313" key="1">
    <source>
        <dbReference type="EMBL" id="CUV08436.1"/>
    </source>
</evidence>
<reference evidence="1" key="1">
    <citation type="submission" date="2015-10" db="EMBL/GenBank/DDBJ databases">
        <authorList>
            <person name="Gilbert D.G."/>
        </authorList>
    </citation>
    <scope>NUCLEOTIDE SEQUENCE</scope>
</reference>
<accession>A0A160VDD1</accession>
<organism evidence="1">
    <name type="scientific">hydrothermal vent metagenome</name>
    <dbReference type="NCBI Taxonomy" id="652676"/>
    <lineage>
        <taxon>unclassified sequences</taxon>
        <taxon>metagenomes</taxon>
        <taxon>ecological metagenomes</taxon>
    </lineage>
</organism>
<dbReference type="EMBL" id="FAXC01000063">
    <property type="protein sequence ID" value="CUV08436.1"/>
    <property type="molecule type" value="Genomic_DNA"/>
</dbReference>
<proteinExistence type="predicted"/>
<gene>
    <name evidence="1" type="ORF">MGWOODY_Mmi319</name>
</gene>
<dbReference type="AlphaFoldDB" id="A0A160VDD1"/>
<sequence>MTEHVAVDNLIIWEFDFAMTTFYEVDTDLINPLLPKQISPMEIVPGVSLLNITAFNFPEGGLGHLPKFQELIASIVVTPDLSRGVPKFAMYVFSLGSTCQEHLDHSANYYKLPSYKKLEYGKINRADNAIEFGDTDGSILTMNNCGSNIGDFLGHERYFQAFALQDDNLFIADLYLKAALFEHQDQGDAGIINNHPFLKGLELFDEERVPYLQMLLEPGTRGKQFYYKPEKYG</sequence>
<protein>
    <submittedName>
        <fullName evidence="1">Uncharacterized protein</fullName>
    </submittedName>
</protein>
<name>A0A160VDD1_9ZZZZ</name>